<organism evidence="1 2">
    <name type="scientific">Sulfobacillus thermosulfidooxidans (strain DSM 9293 / VKM B-1269 / AT-1)</name>
    <dbReference type="NCBI Taxonomy" id="929705"/>
    <lineage>
        <taxon>Bacteria</taxon>
        <taxon>Bacillati</taxon>
        <taxon>Bacillota</taxon>
        <taxon>Clostridia</taxon>
        <taxon>Eubacteriales</taxon>
        <taxon>Clostridiales Family XVII. Incertae Sedis</taxon>
        <taxon>Sulfobacillus</taxon>
    </lineage>
</organism>
<accession>A0A1W1WQ51</accession>
<dbReference type="AlphaFoldDB" id="A0A1W1WQ51"/>
<sequence length="142" mass="16326">MIPEPFAAALAATHQIYQDRYLWRIEPTSSPTIHYVGLHSETLQALGFNVYCVPDEGLSPRCLTRPSRQLFTASAHYGSVVFILLARDRDHWQLVPWPLWPPSSRKIRWDEWPGWPVPLLPDHTGPDYARLLGRLHTLLPLP</sequence>
<keyword evidence="2" id="KW-1185">Reference proteome</keyword>
<dbReference type="EMBL" id="FWWY01000002">
    <property type="protein sequence ID" value="SMC08140.1"/>
    <property type="molecule type" value="Genomic_DNA"/>
</dbReference>
<name>A0A1W1WQ51_SULTA</name>
<gene>
    <name evidence="1" type="ORF">SAMN00768000_3677</name>
</gene>
<protein>
    <submittedName>
        <fullName evidence="1">Uncharacterized protein</fullName>
    </submittedName>
</protein>
<evidence type="ECO:0000313" key="1">
    <source>
        <dbReference type="EMBL" id="SMC08140.1"/>
    </source>
</evidence>
<proteinExistence type="predicted"/>
<dbReference type="RefSeq" id="WP_084662181.1">
    <property type="nucleotide sequence ID" value="NZ_FWWY01000002.1"/>
</dbReference>
<evidence type="ECO:0000313" key="2">
    <source>
        <dbReference type="Proteomes" id="UP000192660"/>
    </source>
</evidence>
<dbReference type="Proteomes" id="UP000192660">
    <property type="component" value="Unassembled WGS sequence"/>
</dbReference>
<reference evidence="2" key="1">
    <citation type="submission" date="2017-04" db="EMBL/GenBank/DDBJ databases">
        <authorList>
            <person name="Varghese N."/>
            <person name="Submissions S."/>
        </authorList>
    </citation>
    <scope>NUCLEOTIDE SEQUENCE [LARGE SCALE GENOMIC DNA]</scope>
    <source>
        <strain evidence="2">DSM 9293</strain>
    </source>
</reference>